<evidence type="ECO:0000256" key="4">
    <source>
        <dbReference type="ARBA" id="ARBA00012827"/>
    </source>
</evidence>
<feature type="domain" description="Lumazine-binding" evidence="11">
    <location>
        <begin position="1"/>
        <end position="96"/>
    </location>
</feature>
<dbReference type="NCBIfam" id="NF006767">
    <property type="entry name" value="PRK09289.1"/>
    <property type="match status" value="1"/>
</dbReference>
<dbReference type="Pfam" id="PF00677">
    <property type="entry name" value="Lum_binding"/>
    <property type="match status" value="2"/>
</dbReference>
<dbReference type="InterPro" id="IPR001783">
    <property type="entry name" value="Lumazine-bd"/>
</dbReference>
<evidence type="ECO:0000256" key="9">
    <source>
        <dbReference type="NCBIfam" id="TIGR00187"/>
    </source>
</evidence>
<evidence type="ECO:0000256" key="5">
    <source>
        <dbReference type="ARBA" id="ARBA00013950"/>
    </source>
</evidence>
<evidence type="ECO:0000256" key="7">
    <source>
        <dbReference type="ARBA" id="ARBA00022679"/>
    </source>
</evidence>
<dbReference type="PROSITE" id="PS51177">
    <property type="entry name" value="LUMAZINE_BIND"/>
    <property type="match status" value="2"/>
</dbReference>
<dbReference type="EC" id="2.5.1.9" evidence="4 9"/>
<dbReference type="Proteomes" id="UP001327219">
    <property type="component" value="Chromosome"/>
</dbReference>
<name>A0ABZ0ULG3_9RICK</name>
<evidence type="ECO:0000259" key="11">
    <source>
        <dbReference type="PROSITE" id="PS51177"/>
    </source>
</evidence>
<protein>
    <recommendedName>
        <fullName evidence="5 9">Riboflavin synthase</fullName>
        <ecNumber evidence="4 9">2.5.1.9</ecNumber>
    </recommendedName>
</protein>
<comment type="pathway">
    <text evidence="3">Cofactor biosynthesis; riboflavin biosynthesis; riboflavin from 2-hydroxy-3-oxobutyl phosphate and 5-amino-6-(D-ribitylamino)uracil: step 2/2.</text>
</comment>
<keyword evidence="13" id="KW-1185">Reference proteome</keyword>
<evidence type="ECO:0000256" key="10">
    <source>
        <dbReference type="PROSITE-ProRule" id="PRU00524"/>
    </source>
</evidence>
<keyword evidence="7" id="KW-0808">Transferase</keyword>
<dbReference type="InterPro" id="IPR017938">
    <property type="entry name" value="Riboflavin_synthase-like_b-brl"/>
</dbReference>
<dbReference type="PANTHER" id="PTHR21098:SF12">
    <property type="entry name" value="RIBOFLAVIN SYNTHASE"/>
    <property type="match status" value="1"/>
</dbReference>
<evidence type="ECO:0000313" key="13">
    <source>
        <dbReference type="Proteomes" id="UP001327219"/>
    </source>
</evidence>
<dbReference type="NCBIfam" id="TIGR00187">
    <property type="entry name" value="ribE"/>
    <property type="match status" value="1"/>
</dbReference>
<dbReference type="InterPro" id="IPR026017">
    <property type="entry name" value="Lumazine-bd_dom"/>
</dbReference>
<organism evidence="12 13">
    <name type="scientific">Candidatus Bandiella euplotis</name>
    <dbReference type="NCBI Taxonomy" id="1664265"/>
    <lineage>
        <taxon>Bacteria</taxon>
        <taxon>Pseudomonadati</taxon>
        <taxon>Pseudomonadota</taxon>
        <taxon>Alphaproteobacteria</taxon>
        <taxon>Rickettsiales</taxon>
        <taxon>Candidatus Midichloriaceae</taxon>
        <taxon>Candidatus Bandiella</taxon>
    </lineage>
</organism>
<dbReference type="EMBL" id="CP110820">
    <property type="protein sequence ID" value="WPX96559.1"/>
    <property type="molecule type" value="Genomic_DNA"/>
</dbReference>
<dbReference type="PANTHER" id="PTHR21098">
    <property type="entry name" value="RIBOFLAVIN SYNTHASE ALPHA CHAIN"/>
    <property type="match status" value="1"/>
</dbReference>
<comment type="function">
    <text evidence="2">Catalyzes the dismutation of two molecules of 6,7-dimethyl-8-ribityllumazine, resulting in the formation of riboflavin and 5-amino-6-(D-ribitylamino)uracil.</text>
</comment>
<dbReference type="PIRSF" id="PIRSF000498">
    <property type="entry name" value="Riboflavin_syn_A"/>
    <property type="match status" value="1"/>
</dbReference>
<evidence type="ECO:0000313" key="12">
    <source>
        <dbReference type="EMBL" id="WPX96559.1"/>
    </source>
</evidence>
<comment type="catalytic activity">
    <reaction evidence="1">
        <text>2 6,7-dimethyl-8-(1-D-ribityl)lumazine + H(+) = 5-amino-6-(D-ribitylamino)uracil + riboflavin</text>
        <dbReference type="Rhea" id="RHEA:20772"/>
        <dbReference type="ChEBI" id="CHEBI:15378"/>
        <dbReference type="ChEBI" id="CHEBI:15934"/>
        <dbReference type="ChEBI" id="CHEBI:57986"/>
        <dbReference type="ChEBI" id="CHEBI:58201"/>
        <dbReference type="EC" id="2.5.1.9"/>
    </reaction>
</comment>
<dbReference type="RefSeq" id="WP_323733322.1">
    <property type="nucleotide sequence ID" value="NZ_CP110820.1"/>
</dbReference>
<dbReference type="InterPro" id="IPR023366">
    <property type="entry name" value="ATP_synth_asu-like_sf"/>
</dbReference>
<evidence type="ECO:0000256" key="8">
    <source>
        <dbReference type="ARBA" id="ARBA00022737"/>
    </source>
</evidence>
<dbReference type="CDD" id="cd00402">
    <property type="entry name" value="Riboflavin_synthase_like"/>
    <property type="match status" value="1"/>
</dbReference>
<keyword evidence="8" id="KW-0677">Repeat</keyword>
<reference evidence="12 13" key="1">
    <citation type="submission" date="2022-11" db="EMBL/GenBank/DDBJ databases">
        <title>Host association and intracellularity evolved multiple times independently in the Rickettsiales.</title>
        <authorList>
            <person name="Castelli M."/>
            <person name="Nardi T."/>
            <person name="Gammuto L."/>
            <person name="Bellinzona G."/>
            <person name="Sabaneyeva E."/>
            <person name="Potekhin A."/>
            <person name="Serra V."/>
            <person name="Petroni G."/>
            <person name="Sassera D."/>
        </authorList>
    </citation>
    <scope>NUCLEOTIDE SEQUENCE [LARGE SCALE GENOMIC DNA]</scope>
    <source>
        <strain evidence="12 13">NDG2</strain>
    </source>
</reference>
<feature type="repeat" description="Lumazine-binding" evidence="10">
    <location>
        <begin position="97"/>
        <end position="193"/>
    </location>
</feature>
<feature type="repeat" description="Lumazine-binding" evidence="10">
    <location>
        <begin position="1"/>
        <end position="96"/>
    </location>
</feature>
<sequence length="200" mass="22104">MFSGIIVDIGTISHINKESRDWKILIRTSLNLKEVSIGDSIACDGICLTVIEVLEHELVLQASLETQKVTNLAQWNNGYKVNLEKALKVGDLLNGHFVQGHVDCAVKLLGTETIGGSHALQFELPHKIKKYIVNKGAITINGVSLTVNEVTDHQFFVNIIPHTWGCTNLSNLIIGAKVNLEVDLLARYLEKLRGDVKNQL</sequence>
<feature type="domain" description="Lumazine-binding" evidence="11">
    <location>
        <begin position="97"/>
        <end position="193"/>
    </location>
</feature>
<gene>
    <name evidence="12" type="ORF">Bandiella_00675</name>
</gene>
<evidence type="ECO:0000256" key="1">
    <source>
        <dbReference type="ARBA" id="ARBA00000968"/>
    </source>
</evidence>
<evidence type="ECO:0000256" key="2">
    <source>
        <dbReference type="ARBA" id="ARBA00002803"/>
    </source>
</evidence>
<proteinExistence type="predicted"/>
<accession>A0ABZ0ULG3</accession>
<evidence type="ECO:0000256" key="3">
    <source>
        <dbReference type="ARBA" id="ARBA00004887"/>
    </source>
</evidence>
<dbReference type="Gene3D" id="2.40.30.20">
    <property type="match status" value="2"/>
</dbReference>
<evidence type="ECO:0000256" key="6">
    <source>
        <dbReference type="ARBA" id="ARBA00022619"/>
    </source>
</evidence>
<keyword evidence="6" id="KW-0686">Riboflavin biosynthesis</keyword>
<dbReference type="SUPFAM" id="SSF63380">
    <property type="entry name" value="Riboflavin synthase domain-like"/>
    <property type="match status" value="2"/>
</dbReference>